<keyword evidence="2" id="KW-0378">Hydrolase</keyword>
<dbReference type="PANTHER" id="PTHR35391:SF5">
    <property type="entry name" value="DUF6590 DOMAIN-CONTAINING PROTEIN"/>
    <property type="match status" value="1"/>
</dbReference>
<protein>
    <submittedName>
        <fullName evidence="2">Serine/threonine-protein phosphatase PP1-gamma catalytic subunit</fullName>
        <ecNumber evidence="2">3.1.3.16</ecNumber>
    </submittedName>
</protein>
<organism evidence="2 3">
    <name type="scientific">Neonectria punicea</name>
    <dbReference type="NCBI Taxonomy" id="979145"/>
    <lineage>
        <taxon>Eukaryota</taxon>
        <taxon>Fungi</taxon>
        <taxon>Dikarya</taxon>
        <taxon>Ascomycota</taxon>
        <taxon>Pezizomycotina</taxon>
        <taxon>Sordariomycetes</taxon>
        <taxon>Hypocreomycetidae</taxon>
        <taxon>Hypocreales</taxon>
        <taxon>Nectriaceae</taxon>
        <taxon>Neonectria</taxon>
    </lineage>
</organism>
<proteinExistence type="predicted"/>
<feature type="region of interest" description="Disordered" evidence="1">
    <location>
        <begin position="256"/>
        <end position="277"/>
    </location>
</feature>
<dbReference type="EMBL" id="JAZAVJ010000021">
    <property type="protein sequence ID" value="KAK7421579.1"/>
    <property type="molecule type" value="Genomic_DNA"/>
</dbReference>
<name>A0ABR1HL86_9HYPO</name>
<sequence length="355" mass="39184">MSQLTREDVESWLPDPSPTSTFGLVGQFFTSINGLLIALPKGLSVSGDAQIAQKCQNEQERFFLWGQGLAVDTGRLDELLDTSTEHRLRVLSLLFTLGNVVHRAILRQELSSSGKLAEECSNLQSQLDATSTLLEGFHQRTTDVDALSDSEISEYDNEDLLDDLTTHIDCLMDLAPALEKPAMDSPEAMASSAKAEEFSAVNSQALIFCRKIRDRFKQLPKFLVERLGNANSSRASKLAALSARLEYQAKQDTRDDFSESLFSGSRPQVTDTTISSHPSHSVFNKVSAIRKSGGPSDEADRDDGSEETFASFSTTLSTVDYERPRVPPLPEDTRPFLCSFCGTWVSGITERKGWK</sequence>
<dbReference type="Proteomes" id="UP001498476">
    <property type="component" value="Unassembled WGS sequence"/>
</dbReference>
<evidence type="ECO:0000256" key="1">
    <source>
        <dbReference type="SAM" id="MobiDB-lite"/>
    </source>
</evidence>
<dbReference type="GO" id="GO:0004722">
    <property type="term" value="F:protein serine/threonine phosphatase activity"/>
    <property type="evidence" value="ECO:0007669"/>
    <property type="project" value="UniProtKB-EC"/>
</dbReference>
<gene>
    <name evidence="2" type="primary">PPP1CC</name>
    <name evidence="2" type="ORF">QQX98_002046</name>
</gene>
<comment type="caution">
    <text evidence="2">The sequence shown here is derived from an EMBL/GenBank/DDBJ whole genome shotgun (WGS) entry which is preliminary data.</text>
</comment>
<feature type="compositionally biased region" description="Polar residues" evidence="1">
    <location>
        <begin position="260"/>
        <end position="277"/>
    </location>
</feature>
<accession>A0ABR1HL86</accession>
<reference evidence="2 3" key="1">
    <citation type="journal article" date="2025" name="Microbiol. Resour. Announc.">
        <title>Draft genome sequences for Neonectria magnoliae and Neonectria punicea, canker pathogens of Liriodendron tulipifera and Acer saccharum in West Virginia.</title>
        <authorList>
            <person name="Petronek H.M."/>
            <person name="Kasson M.T."/>
            <person name="Metheny A.M."/>
            <person name="Stauder C.M."/>
            <person name="Lovett B."/>
            <person name="Lynch S.C."/>
            <person name="Garnas J.R."/>
            <person name="Kasson L.R."/>
            <person name="Stajich J.E."/>
        </authorList>
    </citation>
    <scope>NUCLEOTIDE SEQUENCE [LARGE SCALE GENOMIC DNA]</scope>
    <source>
        <strain evidence="2 3">NRRL 64653</strain>
    </source>
</reference>
<evidence type="ECO:0000313" key="2">
    <source>
        <dbReference type="EMBL" id="KAK7421579.1"/>
    </source>
</evidence>
<evidence type="ECO:0000313" key="3">
    <source>
        <dbReference type="Proteomes" id="UP001498476"/>
    </source>
</evidence>
<dbReference type="EC" id="3.1.3.16" evidence="2"/>
<dbReference type="PANTHER" id="PTHR35391">
    <property type="entry name" value="C2H2-TYPE DOMAIN-CONTAINING PROTEIN-RELATED"/>
    <property type="match status" value="1"/>
</dbReference>
<keyword evidence="3" id="KW-1185">Reference proteome</keyword>